<keyword evidence="3" id="KW-0489">Methyltransferase</keyword>
<organism evidence="7 8">
    <name type="scientific">Stomoxys calcitrans</name>
    <name type="common">Stable fly</name>
    <name type="synonym">Conops calcitrans</name>
    <dbReference type="NCBI Taxonomy" id="35570"/>
    <lineage>
        <taxon>Eukaryota</taxon>
        <taxon>Metazoa</taxon>
        <taxon>Ecdysozoa</taxon>
        <taxon>Arthropoda</taxon>
        <taxon>Hexapoda</taxon>
        <taxon>Insecta</taxon>
        <taxon>Pterygota</taxon>
        <taxon>Neoptera</taxon>
        <taxon>Endopterygota</taxon>
        <taxon>Diptera</taxon>
        <taxon>Brachycera</taxon>
        <taxon>Muscomorpha</taxon>
        <taxon>Muscoidea</taxon>
        <taxon>Muscidae</taxon>
        <taxon>Stomoxys</taxon>
    </lineage>
</organism>
<keyword evidence="4" id="KW-0808">Transferase</keyword>
<sequence>MSDMPSSSMMNRKPSTSSLVSLSNMSTEPPLLTPEEEEEEKQHLQKIVAALRYYRKYSLAKVNKTESYLNSLPRRHQKMLSKYRHHLSTVRDCIDKNQVVIKKMLVDNPLCDSSAVSQRDLDGHIAKIRHQDMEHAQSTLKAIARDWSAEGAEERNQSYKPIIDAIEQYYNPKDYMENEVKILVPGCGLGRLTYELACRGYECEGNEFSYFMLIASNFVLNCCPDDNMHSLYPWVHHTVNNLRGADQVAVVRFPDVSPARNKPTGKLSVVAGDFLEVYTTPDSYDCVATCFFIDCANNVIDFIETIYRILVPGGIWVNLGPLLYHFSDVHHEDSIEPTFEDIRLVIDNVGFEVLSSKTGLRTKYAQNPNSMLKSEYESLFWVCRKPLNSSGDGDNMEDEDNRRDNEVFDD</sequence>
<gene>
    <name evidence="7" type="primary">106083018</name>
</gene>
<dbReference type="CDD" id="cd02440">
    <property type="entry name" value="AdoMet_MTases"/>
    <property type="match status" value="1"/>
</dbReference>
<dbReference type="GO" id="GO:0005634">
    <property type="term" value="C:nucleus"/>
    <property type="evidence" value="ECO:0007669"/>
    <property type="project" value="TreeGrafter"/>
</dbReference>
<dbReference type="EnsemblMetazoa" id="SCAU006939-RB">
    <property type="protein sequence ID" value="SCAU006939-PB"/>
    <property type="gene ID" value="SCAU006939"/>
</dbReference>
<feature type="compositionally biased region" description="Basic and acidic residues" evidence="6">
    <location>
        <begin position="400"/>
        <end position="410"/>
    </location>
</feature>
<dbReference type="PANTHER" id="PTHR12303">
    <property type="entry name" value="CARNOSINE N-METHYLTRANSFERASE"/>
    <property type="match status" value="1"/>
</dbReference>
<evidence type="ECO:0000256" key="4">
    <source>
        <dbReference type="ARBA" id="ARBA00022679"/>
    </source>
</evidence>
<feature type="region of interest" description="Disordered" evidence="6">
    <location>
        <begin position="1"/>
        <end position="39"/>
    </location>
</feature>
<name>A0A1I8PD60_STOCA</name>
<dbReference type="GO" id="GO:0030735">
    <property type="term" value="F:carnosine N-methyltransferase activity"/>
    <property type="evidence" value="ECO:0007669"/>
    <property type="project" value="UniProtKB-EC"/>
</dbReference>
<keyword evidence="5" id="KW-0949">S-adenosyl-L-methionine</keyword>
<evidence type="ECO:0000256" key="1">
    <source>
        <dbReference type="ARBA" id="ARBA00010086"/>
    </source>
</evidence>
<dbReference type="GO" id="GO:0035498">
    <property type="term" value="P:carnosine metabolic process"/>
    <property type="evidence" value="ECO:0007669"/>
    <property type="project" value="TreeGrafter"/>
</dbReference>
<dbReference type="InterPro" id="IPR029063">
    <property type="entry name" value="SAM-dependent_MTases_sf"/>
</dbReference>
<feature type="compositionally biased region" description="Polar residues" evidence="6">
    <location>
        <begin position="1"/>
        <end position="14"/>
    </location>
</feature>
<evidence type="ECO:0000313" key="8">
    <source>
        <dbReference type="Proteomes" id="UP000095300"/>
    </source>
</evidence>
<keyword evidence="8" id="KW-1185">Reference proteome</keyword>
<evidence type="ECO:0000256" key="2">
    <source>
        <dbReference type="ARBA" id="ARBA00012003"/>
    </source>
</evidence>
<protein>
    <recommendedName>
        <fullName evidence="2">carnosine N-methyltransferase</fullName>
        <ecNumber evidence="2">2.1.1.22</ecNumber>
    </recommendedName>
</protein>
<proteinExistence type="inferred from homology"/>
<feature type="region of interest" description="Disordered" evidence="6">
    <location>
        <begin position="391"/>
        <end position="410"/>
    </location>
</feature>
<dbReference type="VEuPathDB" id="VectorBase:SCAU006939"/>
<evidence type="ECO:0000256" key="6">
    <source>
        <dbReference type="SAM" id="MobiDB-lite"/>
    </source>
</evidence>
<dbReference type="EC" id="2.1.1.22" evidence="2"/>
<dbReference type="Proteomes" id="UP000095300">
    <property type="component" value="Unassembled WGS sequence"/>
</dbReference>
<dbReference type="GO" id="GO:0005829">
    <property type="term" value="C:cytosol"/>
    <property type="evidence" value="ECO:0007669"/>
    <property type="project" value="TreeGrafter"/>
</dbReference>
<reference evidence="7" key="1">
    <citation type="submission" date="2020-05" db="UniProtKB">
        <authorList>
            <consortium name="EnsemblMetazoa"/>
        </authorList>
    </citation>
    <scope>IDENTIFICATION</scope>
    <source>
        <strain evidence="7">USDA</strain>
    </source>
</reference>
<dbReference type="Pfam" id="PF07942">
    <property type="entry name" value="CARME"/>
    <property type="match status" value="1"/>
</dbReference>
<dbReference type="SMART" id="SM01296">
    <property type="entry name" value="N2227"/>
    <property type="match status" value="1"/>
</dbReference>
<evidence type="ECO:0000313" key="7">
    <source>
        <dbReference type="EnsemblMetazoa" id="SCAU006939-PB"/>
    </source>
</evidence>
<dbReference type="Gene3D" id="3.40.50.150">
    <property type="entry name" value="Vaccinia Virus protein VP39"/>
    <property type="match status" value="1"/>
</dbReference>
<comment type="similarity">
    <text evidence="1">Belongs to the carnosine N-methyltransferase family.</text>
</comment>
<dbReference type="PANTHER" id="PTHR12303:SF6">
    <property type="entry name" value="CARNOSINE N-METHYLTRANSFERASE"/>
    <property type="match status" value="1"/>
</dbReference>
<dbReference type="AlphaFoldDB" id="A0A1I8PD60"/>
<dbReference type="GO" id="GO:0032259">
    <property type="term" value="P:methylation"/>
    <property type="evidence" value="ECO:0007669"/>
    <property type="project" value="UniProtKB-KW"/>
</dbReference>
<dbReference type="InterPro" id="IPR012901">
    <property type="entry name" value="CARME"/>
</dbReference>
<accession>A0A1I8PD60</accession>
<feature type="compositionally biased region" description="Low complexity" evidence="6">
    <location>
        <begin position="15"/>
        <end position="30"/>
    </location>
</feature>
<evidence type="ECO:0000256" key="3">
    <source>
        <dbReference type="ARBA" id="ARBA00022603"/>
    </source>
</evidence>
<dbReference type="SUPFAM" id="SSF53335">
    <property type="entry name" value="S-adenosyl-L-methionine-dependent methyltransferases"/>
    <property type="match status" value="1"/>
</dbReference>
<evidence type="ECO:0000256" key="5">
    <source>
        <dbReference type="ARBA" id="ARBA00022691"/>
    </source>
</evidence>